<dbReference type="Proteomes" id="UP000046395">
    <property type="component" value="Unassembled WGS sequence"/>
</dbReference>
<organism evidence="3 4">
    <name type="scientific">Trichuris muris</name>
    <name type="common">Mouse whipworm</name>
    <dbReference type="NCBI Taxonomy" id="70415"/>
    <lineage>
        <taxon>Eukaryota</taxon>
        <taxon>Metazoa</taxon>
        <taxon>Ecdysozoa</taxon>
        <taxon>Nematoda</taxon>
        <taxon>Enoplea</taxon>
        <taxon>Dorylaimia</taxon>
        <taxon>Trichinellida</taxon>
        <taxon>Trichuridae</taxon>
        <taxon>Trichuris</taxon>
    </lineage>
</organism>
<feature type="transmembrane region" description="Helical" evidence="2">
    <location>
        <begin position="12"/>
        <end position="35"/>
    </location>
</feature>
<reference evidence="4" key="1">
    <citation type="submission" date="2019-12" db="UniProtKB">
        <authorList>
            <consortium name="WormBaseParasite"/>
        </authorList>
    </citation>
    <scope>IDENTIFICATION</scope>
</reference>
<sequence>MSSRSCFSSSTISGIVVLTVLATICSVALLLYLLFGLKRGRDRYGNRLLKRFALHSHIASPPPTAASCSPVGDKSVSGDDNNASIRRPERKLRSSPNSPPPISPSAQNEKKDGEEPTVDRLPSAKLLTSGDDQPTITIRSTDLDLFEVKLENSHTGTEVCLIPKTVSKLNGGQLKLLSISVEGLEFPTIEKVLNAARGALLVCTSYPGDVRLDGMSTPFCLPHPLPSPPEHCVVDMEPLNIDTPNVQLLYVDSSAQVTPRLLDNVSPPPEPETISIAVQVGDELADSQLYHTAYGSDISDVSDTEEVPVGKEEPCDCHVKPRIFDLPIFYRNINIGDEIAMAKRPEEAIKKGLSRSVPNLQEALSNPTVLRGNTENVELCLQDGAGENLMQALNVQEILDFIDNMNLHLTVDGSGSDGAQSAGDTQMDDEQWEHAIYAALKPSVAESEDAALTKEHQQKLNYFQQQFKQQCEDLEQLGISIKAPIAQVKV</sequence>
<proteinExistence type="predicted"/>
<keyword evidence="2" id="KW-0812">Transmembrane</keyword>
<evidence type="ECO:0000313" key="3">
    <source>
        <dbReference type="Proteomes" id="UP000046395"/>
    </source>
</evidence>
<keyword evidence="2" id="KW-1133">Transmembrane helix</keyword>
<keyword evidence="2" id="KW-0472">Membrane</keyword>
<protein>
    <submittedName>
        <fullName evidence="4">Uncharacterized protein</fullName>
    </submittedName>
</protein>
<evidence type="ECO:0000256" key="1">
    <source>
        <dbReference type="SAM" id="MobiDB-lite"/>
    </source>
</evidence>
<feature type="compositionally biased region" description="Basic and acidic residues" evidence="1">
    <location>
        <begin position="108"/>
        <end position="118"/>
    </location>
</feature>
<keyword evidence="3" id="KW-1185">Reference proteome</keyword>
<evidence type="ECO:0000313" key="4">
    <source>
        <dbReference type="WBParaSite" id="TMUE_3000014245.1"/>
    </source>
</evidence>
<dbReference type="AlphaFoldDB" id="A0A5S6R408"/>
<dbReference type="WBParaSite" id="TMUE_3000014245.1">
    <property type="protein sequence ID" value="TMUE_3000014245.1"/>
    <property type="gene ID" value="WBGene00292221"/>
</dbReference>
<feature type="region of interest" description="Disordered" evidence="1">
    <location>
        <begin position="61"/>
        <end position="133"/>
    </location>
</feature>
<name>A0A5S6R408_TRIMR</name>
<accession>A0A5S6R408</accession>
<evidence type="ECO:0000256" key="2">
    <source>
        <dbReference type="SAM" id="Phobius"/>
    </source>
</evidence>